<sequence>MSDLKTSKISLQSKFDQTSKISKSMFISNFSDDCTSRDLWKVLNFGIQYGDRKIAWVKWSKVLASKKYGGLGVSSFYALNRALLFKWVWRYLSYDNSLRSWVISVIHGLNGQVLSAAFNSTWSFSINKVNPLKDKGVDLISHCFPPFSVVFIINNGWSLEDNDVTSSPSSRTTSKHLCSSVESSSYSNLCLLALSCSTSSPALLELPSVTSAWIFFDPFTPSKSIATKVFTLL</sequence>
<reference evidence="1" key="1">
    <citation type="journal article" date="2019" name="Sci. Rep.">
        <title>Draft genome of Tanacetum cinerariifolium, the natural source of mosquito coil.</title>
        <authorList>
            <person name="Yamashiro T."/>
            <person name="Shiraishi A."/>
            <person name="Satake H."/>
            <person name="Nakayama K."/>
        </authorList>
    </citation>
    <scope>NUCLEOTIDE SEQUENCE</scope>
</reference>
<proteinExistence type="predicted"/>
<evidence type="ECO:0000313" key="1">
    <source>
        <dbReference type="EMBL" id="GEU82955.1"/>
    </source>
</evidence>
<comment type="caution">
    <text evidence="1">The sequence shown here is derived from an EMBL/GenBank/DDBJ whole genome shotgun (WGS) entry which is preliminary data.</text>
</comment>
<dbReference type="EMBL" id="BKCJ010008585">
    <property type="protein sequence ID" value="GEU82955.1"/>
    <property type="molecule type" value="Genomic_DNA"/>
</dbReference>
<keyword evidence="1" id="KW-0548">Nucleotidyltransferase</keyword>
<organism evidence="1">
    <name type="scientific">Tanacetum cinerariifolium</name>
    <name type="common">Dalmatian daisy</name>
    <name type="synonym">Chrysanthemum cinerariifolium</name>
    <dbReference type="NCBI Taxonomy" id="118510"/>
    <lineage>
        <taxon>Eukaryota</taxon>
        <taxon>Viridiplantae</taxon>
        <taxon>Streptophyta</taxon>
        <taxon>Embryophyta</taxon>
        <taxon>Tracheophyta</taxon>
        <taxon>Spermatophyta</taxon>
        <taxon>Magnoliopsida</taxon>
        <taxon>eudicotyledons</taxon>
        <taxon>Gunneridae</taxon>
        <taxon>Pentapetalae</taxon>
        <taxon>asterids</taxon>
        <taxon>campanulids</taxon>
        <taxon>Asterales</taxon>
        <taxon>Asteraceae</taxon>
        <taxon>Asteroideae</taxon>
        <taxon>Anthemideae</taxon>
        <taxon>Anthemidinae</taxon>
        <taxon>Tanacetum</taxon>
    </lineage>
</organism>
<keyword evidence="1" id="KW-0695">RNA-directed DNA polymerase</keyword>
<gene>
    <name evidence="1" type="ORF">Tci_054933</name>
</gene>
<accession>A0A6L2NE92</accession>
<protein>
    <submittedName>
        <fullName evidence="1">RNA-directed DNA polymerase, eukaryota, reverse transcriptase zinc-binding domain protein</fullName>
    </submittedName>
</protein>
<keyword evidence="1" id="KW-0808">Transferase</keyword>
<dbReference type="GO" id="GO:0003964">
    <property type="term" value="F:RNA-directed DNA polymerase activity"/>
    <property type="evidence" value="ECO:0007669"/>
    <property type="project" value="UniProtKB-KW"/>
</dbReference>
<dbReference type="AlphaFoldDB" id="A0A6L2NE92"/>
<name>A0A6L2NE92_TANCI</name>